<dbReference type="PANTHER" id="PTHR45649:SF26">
    <property type="entry name" value="OS04G0435100 PROTEIN"/>
    <property type="match status" value="1"/>
</dbReference>
<feature type="transmembrane region" description="Helical" evidence="7">
    <location>
        <begin position="70"/>
        <end position="90"/>
    </location>
</feature>
<feature type="transmembrane region" description="Helical" evidence="7">
    <location>
        <begin position="295"/>
        <end position="319"/>
    </location>
</feature>
<dbReference type="Pfam" id="PF13520">
    <property type="entry name" value="AA_permease_2"/>
    <property type="match status" value="1"/>
</dbReference>
<evidence type="ECO:0000313" key="9">
    <source>
        <dbReference type="Proteomes" id="UP001501447"/>
    </source>
</evidence>
<comment type="caution">
    <text evidence="8">The sequence shown here is derived from an EMBL/GenBank/DDBJ whole genome shotgun (WGS) entry which is preliminary data.</text>
</comment>
<evidence type="ECO:0000256" key="4">
    <source>
        <dbReference type="ARBA" id="ARBA00022989"/>
    </source>
</evidence>
<feature type="transmembrane region" description="Helical" evidence="7">
    <location>
        <begin position="339"/>
        <end position="368"/>
    </location>
</feature>
<gene>
    <name evidence="8" type="ORF">GCM10009863_24480</name>
</gene>
<reference evidence="8 9" key="1">
    <citation type="journal article" date="2019" name="Int. J. Syst. Evol. Microbiol.">
        <title>The Global Catalogue of Microorganisms (GCM) 10K type strain sequencing project: providing services to taxonomists for standard genome sequencing and annotation.</title>
        <authorList>
            <consortium name="The Broad Institute Genomics Platform"/>
            <consortium name="The Broad Institute Genome Sequencing Center for Infectious Disease"/>
            <person name="Wu L."/>
            <person name="Ma J."/>
        </authorList>
    </citation>
    <scope>NUCLEOTIDE SEQUENCE [LARGE SCALE GENOMIC DNA]</scope>
    <source>
        <strain evidence="8 9">JCM 16373</strain>
    </source>
</reference>
<keyword evidence="9" id="KW-1185">Reference proteome</keyword>
<feature type="transmembrane region" description="Helical" evidence="7">
    <location>
        <begin position="460"/>
        <end position="482"/>
    </location>
</feature>
<feature type="transmembrane region" description="Helical" evidence="7">
    <location>
        <begin position="389"/>
        <end position="414"/>
    </location>
</feature>
<comment type="subcellular location">
    <subcellularLocation>
        <location evidence="1">Membrane</location>
        <topology evidence="1">Multi-pass membrane protein</topology>
    </subcellularLocation>
</comment>
<protein>
    <submittedName>
        <fullName evidence="8">Amino acid permease</fullName>
    </submittedName>
</protein>
<sequence length="532" mass="54808">MSQAEAATPGGGAGGGSGSGTGGGGGGFGGSPGGGTGGGAEGGGGIGGSAEGGGADGAPGSEFRKEMGPWANFALGFTYLSPVVSTYTLFGSALAKGGPPMIWAFALAGCGQFLVALVFGEVVAQYPIAGGVYPWARRLWGKRWAWMTGWVYMWALLVTITSVAYGAGPYIAILLGFDSNVHTTVICTVILIIVAALINFAGTKALSLAAVIGFSAELVGALIVGIYLLVTHRAHGLGVIFDNYGTAGNGSYLPVFLAAAIIGFYQYYGFEACGDTAEEVAHPGLVIPKAMRRTIYVGGAAATFTCGSLLLSVTDYGAVISGKDTNPVVHLLFDAMGEVGARLVMAVVLISFLSCTISLQAAAGRLIYSYARDRMVAGHRLLRRFSPKRAVPEVALLVAAVVPGLIAFGSLISADALTKIVSFAILGIYGSFQMVVLAALRARLKGWRATGEFTLGRWGLLVNSAALAYGLFAIINICWARTPEEPWYSNYIVLLCGGVVLVTGLLYMFTTHHYGRGDAPSGDAVPSTSGAR</sequence>
<feature type="transmembrane region" description="Helical" evidence="7">
    <location>
        <begin position="208"/>
        <end position="230"/>
    </location>
</feature>
<evidence type="ECO:0000313" key="8">
    <source>
        <dbReference type="EMBL" id="GAA2610027.1"/>
    </source>
</evidence>
<feature type="transmembrane region" description="Helical" evidence="7">
    <location>
        <begin position="102"/>
        <end position="129"/>
    </location>
</feature>
<proteinExistence type="predicted"/>
<dbReference type="EMBL" id="BAAARJ010000007">
    <property type="protein sequence ID" value="GAA2610027.1"/>
    <property type="molecule type" value="Genomic_DNA"/>
</dbReference>
<evidence type="ECO:0000256" key="1">
    <source>
        <dbReference type="ARBA" id="ARBA00004141"/>
    </source>
</evidence>
<keyword evidence="5 7" id="KW-0472">Membrane</keyword>
<feature type="region of interest" description="Disordered" evidence="6">
    <location>
        <begin position="1"/>
        <end position="61"/>
    </location>
</feature>
<feature type="transmembrane region" description="Helical" evidence="7">
    <location>
        <begin position="420"/>
        <end position="440"/>
    </location>
</feature>
<keyword evidence="3 7" id="KW-0812">Transmembrane</keyword>
<feature type="transmembrane region" description="Helical" evidence="7">
    <location>
        <begin position="150"/>
        <end position="175"/>
    </location>
</feature>
<organism evidence="8 9">
    <name type="scientific">Streptomyces axinellae</name>
    <dbReference type="NCBI Taxonomy" id="552788"/>
    <lineage>
        <taxon>Bacteria</taxon>
        <taxon>Bacillati</taxon>
        <taxon>Actinomycetota</taxon>
        <taxon>Actinomycetes</taxon>
        <taxon>Kitasatosporales</taxon>
        <taxon>Streptomycetaceae</taxon>
        <taxon>Streptomyces</taxon>
    </lineage>
</organism>
<feature type="transmembrane region" description="Helical" evidence="7">
    <location>
        <begin position="488"/>
        <end position="509"/>
    </location>
</feature>
<feature type="transmembrane region" description="Helical" evidence="7">
    <location>
        <begin position="181"/>
        <end position="201"/>
    </location>
</feature>
<keyword evidence="2" id="KW-0813">Transport</keyword>
<dbReference type="InterPro" id="IPR002293">
    <property type="entry name" value="AA/rel_permease1"/>
</dbReference>
<accession>A0ABN3Q0M0</accession>
<evidence type="ECO:0000256" key="6">
    <source>
        <dbReference type="SAM" id="MobiDB-lite"/>
    </source>
</evidence>
<evidence type="ECO:0000256" key="3">
    <source>
        <dbReference type="ARBA" id="ARBA00022692"/>
    </source>
</evidence>
<feature type="transmembrane region" description="Helical" evidence="7">
    <location>
        <begin position="250"/>
        <end position="268"/>
    </location>
</feature>
<dbReference type="PIRSF" id="PIRSF006060">
    <property type="entry name" value="AA_transporter"/>
    <property type="match status" value="1"/>
</dbReference>
<keyword evidence="4 7" id="KW-1133">Transmembrane helix</keyword>
<evidence type="ECO:0000256" key="2">
    <source>
        <dbReference type="ARBA" id="ARBA00022448"/>
    </source>
</evidence>
<feature type="compositionally biased region" description="Gly residues" evidence="6">
    <location>
        <begin position="9"/>
        <end position="57"/>
    </location>
</feature>
<name>A0ABN3Q0M0_9ACTN</name>
<dbReference type="Gene3D" id="1.20.1740.10">
    <property type="entry name" value="Amino acid/polyamine transporter I"/>
    <property type="match status" value="1"/>
</dbReference>
<evidence type="ECO:0000256" key="7">
    <source>
        <dbReference type="SAM" id="Phobius"/>
    </source>
</evidence>
<evidence type="ECO:0000256" key="5">
    <source>
        <dbReference type="ARBA" id="ARBA00023136"/>
    </source>
</evidence>
<dbReference type="Proteomes" id="UP001501447">
    <property type="component" value="Unassembled WGS sequence"/>
</dbReference>
<dbReference type="RefSeq" id="WP_344565151.1">
    <property type="nucleotide sequence ID" value="NZ_BAAARJ010000007.1"/>
</dbReference>
<dbReference type="PANTHER" id="PTHR45649">
    <property type="entry name" value="AMINO-ACID PERMEASE BAT1"/>
    <property type="match status" value="1"/>
</dbReference>